<dbReference type="NCBIfam" id="TIGR00225">
    <property type="entry name" value="prc"/>
    <property type="match status" value="1"/>
</dbReference>
<evidence type="ECO:0000313" key="6">
    <source>
        <dbReference type="EMBL" id="KAA8494377.1"/>
    </source>
</evidence>
<dbReference type="SMART" id="SM00245">
    <property type="entry name" value="TSPc"/>
    <property type="match status" value="1"/>
</dbReference>
<dbReference type="SMART" id="SM00228">
    <property type="entry name" value="PDZ"/>
    <property type="match status" value="1"/>
</dbReference>
<keyword evidence="7" id="KW-1185">Reference proteome</keyword>
<dbReference type="InterPro" id="IPR029045">
    <property type="entry name" value="ClpP/crotonase-like_dom_sf"/>
</dbReference>
<reference evidence="7" key="1">
    <citation type="journal article" date="2019" name="Nat. Commun.">
        <title>Expansion of phycobilisome linker gene families in mesophilic red algae.</title>
        <authorList>
            <person name="Lee J."/>
            <person name="Kim D."/>
            <person name="Bhattacharya D."/>
            <person name="Yoon H.S."/>
        </authorList>
    </citation>
    <scope>NUCLEOTIDE SEQUENCE [LARGE SCALE GENOMIC DNA]</scope>
    <source>
        <strain evidence="7">CCMP 1328</strain>
    </source>
</reference>
<dbReference type="AlphaFoldDB" id="A0A5J4YVE6"/>
<dbReference type="InterPro" id="IPR041489">
    <property type="entry name" value="PDZ_6"/>
</dbReference>
<keyword evidence="3" id="KW-0378">Hydrolase</keyword>
<keyword evidence="4" id="KW-0720">Serine protease</keyword>
<dbReference type="Gene3D" id="3.90.226.10">
    <property type="entry name" value="2-enoyl-CoA Hydratase, Chain A, domain 1"/>
    <property type="match status" value="1"/>
</dbReference>
<dbReference type="GO" id="GO:0004175">
    <property type="term" value="F:endopeptidase activity"/>
    <property type="evidence" value="ECO:0007669"/>
    <property type="project" value="TreeGrafter"/>
</dbReference>
<dbReference type="GO" id="GO:0006508">
    <property type="term" value="P:proteolysis"/>
    <property type="evidence" value="ECO:0007669"/>
    <property type="project" value="UniProtKB-KW"/>
</dbReference>
<dbReference type="InterPro" id="IPR004447">
    <property type="entry name" value="Peptidase_S41A"/>
</dbReference>
<dbReference type="Proteomes" id="UP000324585">
    <property type="component" value="Unassembled WGS sequence"/>
</dbReference>
<keyword evidence="2 6" id="KW-0645">Protease</keyword>
<dbReference type="OMA" id="IQALDYW"/>
<organism evidence="6 7">
    <name type="scientific">Porphyridium purpureum</name>
    <name type="common">Red alga</name>
    <name type="synonym">Porphyridium cruentum</name>
    <dbReference type="NCBI Taxonomy" id="35688"/>
    <lineage>
        <taxon>Eukaryota</taxon>
        <taxon>Rhodophyta</taxon>
        <taxon>Bangiophyceae</taxon>
        <taxon>Porphyridiales</taxon>
        <taxon>Porphyridiaceae</taxon>
        <taxon>Porphyridium</taxon>
    </lineage>
</organism>
<dbReference type="Pfam" id="PF17820">
    <property type="entry name" value="PDZ_6"/>
    <property type="match status" value="1"/>
</dbReference>
<dbReference type="EMBL" id="VRMN01000004">
    <property type="protein sequence ID" value="KAA8494377.1"/>
    <property type="molecule type" value="Genomic_DNA"/>
</dbReference>
<evidence type="ECO:0000256" key="3">
    <source>
        <dbReference type="ARBA" id="ARBA00022801"/>
    </source>
</evidence>
<dbReference type="Gene3D" id="3.30.750.44">
    <property type="match status" value="1"/>
</dbReference>
<feature type="domain" description="PDZ" evidence="5">
    <location>
        <begin position="159"/>
        <end position="231"/>
    </location>
</feature>
<dbReference type="PANTHER" id="PTHR32060">
    <property type="entry name" value="TAIL-SPECIFIC PROTEASE"/>
    <property type="match status" value="1"/>
</dbReference>
<dbReference type="OrthoDB" id="43580at2759"/>
<dbReference type="Gene3D" id="2.30.42.10">
    <property type="match status" value="1"/>
</dbReference>
<accession>A0A5J4YVE6</accession>
<evidence type="ECO:0000256" key="2">
    <source>
        <dbReference type="ARBA" id="ARBA00022670"/>
    </source>
</evidence>
<evidence type="ECO:0000313" key="7">
    <source>
        <dbReference type="Proteomes" id="UP000324585"/>
    </source>
</evidence>
<evidence type="ECO:0000256" key="4">
    <source>
        <dbReference type="ARBA" id="ARBA00022825"/>
    </source>
</evidence>
<sequence length="640" mass="69340">MRLGPVGGFAVRTRGKVALYDRPRGVRKGAAAIPRACAPTEDAQGESPATAVTSWQERVKGAAKGFAVFSAGMLVGVGLLVGISLVEISSDGALGDSAIDAHQAELRQKMQLFDLILSDIDTAYVDPINPEKLFETGVNAMLGSLDPYTQFENVSENQELQLRTSGRYGGIGLGIGVDVRNGSDILVMSAFEGYAYDAGLRPGDRLISINDTLVNGANLQQTTERLRGAPGSTVRVQVQRPGVPEPLAFQLERKRVMLRDVPTTAYIGSETNRVGYIRLQSFARNAGLEVRSALQALKAGGKFNALVLDLRGNPGGLLDGAVEVAEQFVPKGSTIVTTRGRALGDQAYVTSRDPIFPQGTPLVVLVDGNSASASEIVAGALQDLDIGVVVGSRTYGKGLIQNIQTLPYSTSLRFTVGRYYTPSGRCIQALNYKDGAAGAKKYADGERKEFRTRNGRVVRDAGGIEPDLIVEAPKVSDLEASLFKQGAFLSFADKFAEKHPNGPGPNWAGVDDALYNEFKQFVLQNKTKLESRFDETLAELTRNLSEAGYTNTSEEMETLRNLTHKDMMAYFASERRLISRDLQHHILMRFEPESQWLLDDLKYDNQVAEALRLLSDGDQYAALLRAPDAASNVALNVTQL</sequence>
<evidence type="ECO:0000259" key="5">
    <source>
        <dbReference type="PROSITE" id="PS50106"/>
    </source>
</evidence>
<dbReference type="InterPro" id="IPR036034">
    <property type="entry name" value="PDZ_sf"/>
</dbReference>
<comment type="caution">
    <text evidence="6">The sequence shown here is derived from an EMBL/GenBank/DDBJ whole genome shotgun (WGS) entry which is preliminary data.</text>
</comment>
<comment type="similarity">
    <text evidence="1">Belongs to the peptidase S41A family.</text>
</comment>
<proteinExistence type="inferred from homology"/>
<gene>
    <name evidence="6" type="ORF">FVE85_2618</name>
</gene>
<dbReference type="Pfam" id="PF03572">
    <property type="entry name" value="Peptidase_S41"/>
    <property type="match status" value="1"/>
</dbReference>
<protein>
    <submittedName>
        <fullName evidence="6">Carboxy-terminal-processing protease</fullName>
    </submittedName>
</protein>
<dbReference type="InterPro" id="IPR001478">
    <property type="entry name" value="PDZ"/>
</dbReference>
<name>A0A5J4YVE6_PORPP</name>
<dbReference type="SUPFAM" id="SSF50156">
    <property type="entry name" value="PDZ domain-like"/>
    <property type="match status" value="1"/>
</dbReference>
<dbReference type="CDD" id="cd06782">
    <property type="entry name" value="cpPDZ_CPP-like"/>
    <property type="match status" value="1"/>
</dbReference>
<dbReference type="GO" id="GO:0008236">
    <property type="term" value="F:serine-type peptidase activity"/>
    <property type="evidence" value="ECO:0007669"/>
    <property type="project" value="UniProtKB-KW"/>
</dbReference>
<evidence type="ECO:0000256" key="1">
    <source>
        <dbReference type="ARBA" id="ARBA00009179"/>
    </source>
</evidence>
<dbReference type="PROSITE" id="PS50106">
    <property type="entry name" value="PDZ"/>
    <property type="match status" value="1"/>
</dbReference>
<dbReference type="SUPFAM" id="SSF52096">
    <property type="entry name" value="ClpP/crotonase"/>
    <property type="match status" value="1"/>
</dbReference>
<dbReference type="CDD" id="cd07560">
    <property type="entry name" value="Peptidase_S41_CPP"/>
    <property type="match status" value="1"/>
</dbReference>
<dbReference type="PANTHER" id="PTHR32060:SF22">
    <property type="entry name" value="CARBOXYL-TERMINAL-PROCESSING PEPTIDASE 3, CHLOROPLASTIC"/>
    <property type="match status" value="1"/>
</dbReference>
<dbReference type="InterPro" id="IPR005151">
    <property type="entry name" value="Tail-specific_protease"/>
</dbReference>